<feature type="domain" description="Aminoglycoside phosphotransferase" evidence="1">
    <location>
        <begin position="68"/>
        <end position="241"/>
    </location>
</feature>
<gene>
    <name evidence="2" type="ORF">JDV02_008192</name>
</gene>
<proteinExistence type="predicted"/>
<accession>A0A9Q8QP28</accession>
<dbReference type="KEGG" id="ptkz:JDV02_008192"/>
<dbReference type="Pfam" id="PF01636">
    <property type="entry name" value="APH"/>
    <property type="match status" value="1"/>
</dbReference>
<keyword evidence="3" id="KW-1185">Reference proteome</keyword>
<evidence type="ECO:0000259" key="1">
    <source>
        <dbReference type="Pfam" id="PF01636"/>
    </source>
</evidence>
<dbReference type="RefSeq" id="XP_047845772.1">
    <property type="nucleotide sequence ID" value="XM_047989767.1"/>
</dbReference>
<dbReference type="PANTHER" id="PTHR21310:SF15">
    <property type="entry name" value="AMINOGLYCOSIDE PHOSPHOTRANSFERASE DOMAIN-CONTAINING PROTEIN"/>
    <property type="match status" value="1"/>
</dbReference>
<dbReference type="OrthoDB" id="5327538at2759"/>
<dbReference type="SUPFAM" id="SSF56112">
    <property type="entry name" value="Protein kinase-like (PK-like)"/>
    <property type="match status" value="1"/>
</dbReference>
<dbReference type="AlphaFoldDB" id="A0A9Q8QP28"/>
<dbReference type="PANTHER" id="PTHR21310">
    <property type="entry name" value="AMINOGLYCOSIDE PHOSPHOTRANSFERASE-RELATED-RELATED"/>
    <property type="match status" value="1"/>
</dbReference>
<dbReference type="Proteomes" id="UP000829364">
    <property type="component" value="Chromosome 8"/>
</dbReference>
<organism evidence="2 3">
    <name type="scientific">Purpureocillium takamizusanense</name>
    <dbReference type="NCBI Taxonomy" id="2060973"/>
    <lineage>
        <taxon>Eukaryota</taxon>
        <taxon>Fungi</taxon>
        <taxon>Dikarya</taxon>
        <taxon>Ascomycota</taxon>
        <taxon>Pezizomycotina</taxon>
        <taxon>Sordariomycetes</taxon>
        <taxon>Hypocreomycetidae</taxon>
        <taxon>Hypocreales</taxon>
        <taxon>Ophiocordycipitaceae</taxon>
        <taxon>Purpureocillium</taxon>
    </lineage>
</organism>
<evidence type="ECO:0000313" key="3">
    <source>
        <dbReference type="Proteomes" id="UP000829364"/>
    </source>
</evidence>
<dbReference type="EMBL" id="CP086361">
    <property type="protein sequence ID" value="UNI22291.1"/>
    <property type="molecule type" value="Genomic_DNA"/>
</dbReference>
<protein>
    <recommendedName>
        <fullName evidence="1">Aminoglycoside phosphotransferase domain-containing protein</fullName>
    </recommendedName>
</protein>
<sequence length="385" mass="42097">MAPKPLLSAASALAAASALRTDGQTAHLIQGTEDKPIQLGQTQIFVVQFAGGDVWAVRIAVHQDSTLSPDSVSDLVQQEAATIAKLNEAGFRWAPKLVGAVPSFDNPLSYPYMVVSWLPGAALEWSPSALADEQRHRILCQLAEIQLELAQCTIETSTEALAQQHLVGIVGSKVSRVMNGTLPEVDLRSCFVLRALLRKAVCMESPLLALTHSNLAAHKIIVDADCNITGIVDWKLACVRPLEVTLQFPRLLAVEPDEADASPTENPSVASIQRPPELATDRQVFLSRLSSISSRESPLSSLAATMNTILSDPNVDWKHLIIQSCFSRGIHRWMSERSWLVEGLERDVVLTVHDQAGQVVRAEIDDLVRSEPDWGFTREELLQSL</sequence>
<dbReference type="InterPro" id="IPR051678">
    <property type="entry name" value="AGP_Transferase"/>
</dbReference>
<dbReference type="InterPro" id="IPR002575">
    <property type="entry name" value="Aminoglycoside_PTrfase"/>
</dbReference>
<evidence type="ECO:0000313" key="2">
    <source>
        <dbReference type="EMBL" id="UNI22291.1"/>
    </source>
</evidence>
<reference evidence="2" key="1">
    <citation type="submission" date="2021-11" db="EMBL/GenBank/DDBJ databases">
        <title>Purpureocillium_takamizusanense_genome.</title>
        <authorList>
            <person name="Nguyen N.-H."/>
        </authorList>
    </citation>
    <scope>NUCLEOTIDE SEQUENCE</scope>
    <source>
        <strain evidence="2">PT3</strain>
    </source>
</reference>
<dbReference type="GeneID" id="72070140"/>
<dbReference type="InterPro" id="IPR011009">
    <property type="entry name" value="Kinase-like_dom_sf"/>
</dbReference>
<name>A0A9Q8QP28_9HYPO</name>